<dbReference type="InterPro" id="IPR003598">
    <property type="entry name" value="Ig_sub2"/>
</dbReference>
<dbReference type="InterPro" id="IPR013098">
    <property type="entry name" value="Ig_I-set"/>
</dbReference>
<comment type="subcellular location">
    <subcellularLocation>
        <location evidence="1">Membrane</location>
        <topology evidence="1">Single-pass membrane protein</topology>
    </subcellularLocation>
</comment>
<dbReference type="InterPro" id="IPR013162">
    <property type="entry name" value="CD80_C2-set"/>
</dbReference>
<dbReference type="Pfam" id="PF08205">
    <property type="entry name" value="C2-set_2"/>
    <property type="match status" value="1"/>
</dbReference>
<keyword evidence="5" id="KW-1015">Disulfide bond</keyword>
<protein>
    <recommendedName>
        <fullName evidence="6">Ig-like domain-containing protein</fullName>
    </recommendedName>
</protein>
<evidence type="ECO:0000313" key="7">
    <source>
        <dbReference type="EMBL" id="CAD7634890.1"/>
    </source>
</evidence>
<keyword evidence="3" id="KW-1133">Transmembrane helix</keyword>
<evidence type="ECO:0000256" key="5">
    <source>
        <dbReference type="ARBA" id="ARBA00023157"/>
    </source>
</evidence>
<feature type="domain" description="Ig-like" evidence="6">
    <location>
        <begin position="16"/>
        <end position="111"/>
    </location>
</feature>
<evidence type="ECO:0000256" key="1">
    <source>
        <dbReference type="ARBA" id="ARBA00004167"/>
    </source>
</evidence>
<dbReference type="SUPFAM" id="SSF48726">
    <property type="entry name" value="Immunoglobulin"/>
    <property type="match status" value="4"/>
</dbReference>
<dbReference type="InterPro" id="IPR003599">
    <property type="entry name" value="Ig_sub"/>
</dbReference>
<dbReference type="Pfam" id="PF07679">
    <property type="entry name" value="I-set"/>
    <property type="match status" value="1"/>
</dbReference>
<dbReference type="InterPro" id="IPR013783">
    <property type="entry name" value="Ig-like_fold"/>
</dbReference>
<dbReference type="GO" id="GO:0016020">
    <property type="term" value="C:membrane"/>
    <property type="evidence" value="ECO:0007669"/>
    <property type="project" value="UniProtKB-SubCell"/>
</dbReference>
<evidence type="ECO:0000313" key="8">
    <source>
        <dbReference type="Proteomes" id="UP000759131"/>
    </source>
</evidence>
<dbReference type="EMBL" id="CAJPIZ010015540">
    <property type="protein sequence ID" value="CAG2115320.1"/>
    <property type="molecule type" value="Genomic_DNA"/>
</dbReference>
<dbReference type="PROSITE" id="PS50835">
    <property type="entry name" value="IG_LIKE"/>
    <property type="match status" value="4"/>
</dbReference>
<dbReference type="InterPro" id="IPR013106">
    <property type="entry name" value="Ig_V-set"/>
</dbReference>
<evidence type="ECO:0000256" key="4">
    <source>
        <dbReference type="ARBA" id="ARBA00023136"/>
    </source>
</evidence>
<dbReference type="InterPro" id="IPR036179">
    <property type="entry name" value="Ig-like_dom_sf"/>
</dbReference>
<accession>A0A7R9Q740</accession>
<keyword evidence="4" id="KW-0472">Membrane</keyword>
<evidence type="ECO:0000259" key="6">
    <source>
        <dbReference type="PROSITE" id="PS50835"/>
    </source>
</evidence>
<name>A0A7R9Q740_9ACAR</name>
<dbReference type="CDD" id="cd00096">
    <property type="entry name" value="Ig"/>
    <property type="match status" value="1"/>
</dbReference>
<dbReference type="Pfam" id="PF07686">
    <property type="entry name" value="V-set"/>
    <property type="match status" value="1"/>
</dbReference>
<evidence type="ECO:0000256" key="3">
    <source>
        <dbReference type="ARBA" id="ARBA00022989"/>
    </source>
</evidence>
<dbReference type="Proteomes" id="UP000759131">
    <property type="component" value="Unassembled WGS sequence"/>
</dbReference>
<keyword evidence="2" id="KW-0812">Transmembrane</keyword>
<dbReference type="OrthoDB" id="6430706at2759"/>
<dbReference type="EMBL" id="OC870115">
    <property type="protein sequence ID" value="CAD7634890.1"/>
    <property type="molecule type" value="Genomic_DNA"/>
</dbReference>
<sequence length="425" mass="46578">MFSTLIDFPAYSAVVGGVIALPCNVTPPSYDDGVSLVLWYRDDTGNPIYSVDARTTHLDNAKHFSATEILGTRGVFNITYPMAYMRINPVKANDGGEYRCRVDFRRARTVNRILKLNVIVPVSKVVVFDDAGNRISDIAGPFNEDSSVNLTCDSEGGNPPPVVKWWRGSSIADESYFTTPKGLIRNVIQLPKLSRDDLMMVLTCQASNTNLTVPASQTIAIDLNLKPKEVRIITPAHNMSAGDRVELVCQSSGSRPPAKIQWWKGSTQVDSSGESASDDGSVTTNFLAFVPSVDDNGKRLSCSATNLQFPDFQLQDNWTLNVLYAPLLSLILGASIQHQEILEGSDVYFECNIQANPAVSEIGWLYNEQPLSSESSAGIQVRNNSLFIRRIGAKAHRGKYQCFAVNSQGRGESEVVNLKVQCKSA</sequence>
<feature type="non-terminal residue" evidence="7">
    <location>
        <position position="1"/>
    </location>
</feature>
<proteinExistence type="predicted"/>
<gene>
    <name evidence="7" type="ORF">OSB1V03_LOCUS15283</name>
</gene>
<dbReference type="SMART" id="SM00408">
    <property type="entry name" value="IGc2"/>
    <property type="match status" value="3"/>
</dbReference>
<evidence type="ECO:0000256" key="2">
    <source>
        <dbReference type="ARBA" id="ARBA00022692"/>
    </source>
</evidence>
<dbReference type="Gene3D" id="2.60.40.10">
    <property type="entry name" value="Immunoglobulins"/>
    <property type="match status" value="4"/>
</dbReference>
<reference evidence="7" key="1">
    <citation type="submission" date="2020-11" db="EMBL/GenBank/DDBJ databases">
        <authorList>
            <person name="Tran Van P."/>
        </authorList>
    </citation>
    <scope>NUCLEOTIDE SEQUENCE</scope>
</reference>
<dbReference type="InterPro" id="IPR013151">
    <property type="entry name" value="Immunoglobulin_dom"/>
</dbReference>
<organism evidence="7">
    <name type="scientific">Medioppia subpectinata</name>
    <dbReference type="NCBI Taxonomy" id="1979941"/>
    <lineage>
        <taxon>Eukaryota</taxon>
        <taxon>Metazoa</taxon>
        <taxon>Ecdysozoa</taxon>
        <taxon>Arthropoda</taxon>
        <taxon>Chelicerata</taxon>
        <taxon>Arachnida</taxon>
        <taxon>Acari</taxon>
        <taxon>Acariformes</taxon>
        <taxon>Sarcoptiformes</taxon>
        <taxon>Oribatida</taxon>
        <taxon>Brachypylina</taxon>
        <taxon>Oppioidea</taxon>
        <taxon>Oppiidae</taxon>
        <taxon>Medioppia</taxon>
    </lineage>
</organism>
<dbReference type="Pfam" id="PF00047">
    <property type="entry name" value="ig"/>
    <property type="match status" value="1"/>
</dbReference>
<keyword evidence="8" id="KW-1185">Reference proteome</keyword>
<feature type="domain" description="Ig-like" evidence="6">
    <location>
        <begin position="121"/>
        <end position="220"/>
    </location>
</feature>
<dbReference type="SMART" id="SM00409">
    <property type="entry name" value="IG"/>
    <property type="match status" value="4"/>
</dbReference>
<feature type="domain" description="Ig-like" evidence="6">
    <location>
        <begin position="326"/>
        <end position="417"/>
    </location>
</feature>
<dbReference type="PANTHER" id="PTHR23278">
    <property type="entry name" value="SIDESTEP PROTEIN"/>
    <property type="match status" value="1"/>
</dbReference>
<feature type="domain" description="Ig-like" evidence="6">
    <location>
        <begin position="227"/>
        <end position="321"/>
    </location>
</feature>
<dbReference type="PANTHER" id="PTHR23278:SF19">
    <property type="entry name" value="OBSCURIN"/>
    <property type="match status" value="1"/>
</dbReference>
<dbReference type="InterPro" id="IPR007110">
    <property type="entry name" value="Ig-like_dom"/>
</dbReference>
<dbReference type="AlphaFoldDB" id="A0A7R9Q740"/>